<sequence>MAKKLKSNPKTKPKFSMTTLIIIGVIVAVSAGGGYYAYQSMIPVNLDYPVFMAAENVLIKTGVSADGHYVFSHQSSRGGKQVIQNGMTSPTWTIPKGNLVTIHLINEITNKPSEKSLHNFNIDEFNVHSKDLGYFDTQSITFLADKSGQFTYHCTVHPEMKGLLIIQ</sequence>
<reference evidence="3" key="1">
    <citation type="journal article" date="2011" name="PLoS ONE">
        <title>Genome of a low-salinity ammonia-oxidizing archaeon determined by single-cell and metagenomic analysis.</title>
        <authorList>
            <person name="Blainey P.C."/>
            <person name="Mosier A.C."/>
            <person name="Potanina A."/>
            <person name="Francis C.A."/>
            <person name="Quake S.R."/>
        </authorList>
    </citation>
    <scope>NUCLEOTIDE SEQUENCE [LARGE SCALE GENOMIC DNA]</scope>
    <source>
        <strain evidence="3">SFB1</strain>
    </source>
</reference>
<evidence type="ECO:0000259" key="2">
    <source>
        <dbReference type="Pfam" id="PF13473"/>
    </source>
</evidence>
<dbReference type="AlphaFoldDB" id="F3KL72"/>
<feature type="transmembrane region" description="Helical" evidence="1">
    <location>
        <begin position="20"/>
        <end position="38"/>
    </location>
</feature>
<dbReference type="EMBL" id="AEGP01000044">
    <property type="protein sequence ID" value="EGG41879.1"/>
    <property type="molecule type" value="Genomic_DNA"/>
</dbReference>
<name>F3KL72_9ARCH</name>
<evidence type="ECO:0000313" key="3">
    <source>
        <dbReference type="EMBL" id="EGG41879.1"/>
    </source>
</evidence>
<keyword evidence="1" id="KW-0812">Transmembrane</keyword>
<proteinExistence type="predicted"/>
<keyword evidence="1" id="KW-0472">Membrane</keyword>
<dbReference type="InterPro" id="IPR008972">
    <property type="entry name" value="Cupredoxin"/>
</dbReference>
<accession>F3KL72</accession>
<comment type="caution">
    <text evidence="3">The sequence shown here is derived from an EMBL/GenBank/DDBJ whole genome shotgun (WGS) entry which is preliminary data.</text>
</comment>
<dbReference type="HOGENOM" id="CLU_1691619_0_0_2"/>
<dbReference type="InterPro" id="IPR028096">
    <property type="entry name" value="EfeO_Cupredoxin"/>
</dbReference>
<dbReference type="Pfam" id="PF13473">
    <property type="entry name" value="Cupredoxin_1"/>
    <property type="match status" value="1"/>
</dbReference>
<dbReference type="SUPFAM" id="SSF49503">
    <property type="entry name" value="Cupredoxins"/>
    <property type="match status" value="1"/>
</dbReference>
<evidence type="ECO:0000256" key="1">
    <source>
        <dbReference type="SAM" id="Phobius"/>
    </source>
</evidence>
<organism evidence="3">
    <name type="scientific">Candidatus Nitrosarchaeum limnium SFB1</name>
    <dbReference type="NCBI Taxonomy" id="886738"/>
    <lineage>
        <taxon>Archaea</taxon>
        <taxon>Nitrososphaerota</taxon>
        <taxon>Nitrososphaeria</taxon>
        <taxon>Nitrosopumilales</taxon>
        <taxon>Nitrosopumilaceae</taxon>
        <taxon>Nitrosarchaeum</taxon>
    </lineage>
</organism>
<feature type="domain" description="EfeO-type cupredoxin-like" evidence="2">
    <location>
        <begin position="86"/>
        <end position="166"/>
    </location>
</feature>
<dbReference type="Gene3D" id="2.60.40.420">
    <property type="entry name" value="Cupredoxins - blue copper proteins"/>
    <property type="match status" value="1"/>
</dbReference>
<gene>
    <name evidence="3" type="ORF">Nlim_1249</name>
</gene>
<dbReference type="STRING" id="886738.Nlim_1249"/>
<dbReference type="Proteomes" id="UP000004348">
    <property type="component" value="Chromosome"/>
</dbReference>
<keyword evidence="1" id="KW-1133">Transmembrane helix</keyword>
<protein>
    <recommendedName>
        <fullName evidence="2">EfeO-type cupredoxin-like domain-containing protein</fullName>
    </recommendedName>
</protein>